<sequence length="223" mass="22624">MTTLSRRSVLAGGLGVAGALGVASGGLLGTASADAAEPGWSGAVSLNGWPVVPAVPSFPVEGTDLAVAVLPGDVATTLLHCARRFCYELGGSLAPGDITGHTPGRAVAAGYESNHLSGTAITIRQSAYPRGAAGGFFPQELVVVRDILAECEGVVRWGGDLSPVKESHLQIDVPPGDARLSRVAAKIAGWKLEPGAGAGSDLDPFTEPRRATARLLARAQGAR</sequence>
<name>A0A1H4YYI1_9PSEU</name>
<dbReference type="EMBL" id="FNSO01000004">
    <property type="protein sequence ID" value="SED22767.1"/>
    <property type="molecule type" value="Genomic_DNA"/>
</dbReference>
<dbReference type="PROSITE" id="PS51318">
    <property type="entry name" value="TAT"/>
    <property type="match status" value="1"/>
</dbReference>
<accession>A0A1H4YYI1</accession>
<proteinExistence type="predicted"/>
<dbReference type="Proteomes" id="UP000199622">
    <property type="component" value="Unassembled WGS sequence"/>
</dbReference>
<gene>
    <name evidence="1" type="ORF">SAMN04489727_6980</name>
</gene>
<evidence type="ECO:0000313" key="1">
    <source>
        <dbReference type="EMBL" id="SED22767.1"/>
    </source>
</evidence>
<keyword evidence="2" id="KW-1185">Reference proteome</keyword>
<protein>
    <submittedName>
        <fullName evidence="1">Uncharacterized protein</fullName>
    </submittedName>
</protein>
<dbReference type="RefSeq" id="WP_091315423.1">
    <property type="nucleotide sequence ID" value="NZ_FNSO01000004.1"/>
</dbReference>
<reference evidence="2" key="1">
    <citation type="submission" date="2016-10" db="EMBL/GenBank/DDBJ databases">
        <authorList>
            <person name="Varghese N."/>
            <person name="Submissions S."/>
        </authorList>
    </citation>
    <scope>NUCLEOTIDE SEQUENCE [LARGE SCALE GENOMIC DNA]</scope>
    <source>
        <strain evidence="2">DSM 44544</strain>
    </source>
</reference>
<evidence type="ECO:0000313" key="2">
    <source>
        <dbReference type="Proteomes" id="UP000199622"/>
    </source>
</evidence>
<dbReference type="STRING" id="208445.SAMN04489727_6980"/>
<dbReference type="AlphaFoldDB" id="A0A1H4YYI1"/>
<dbReference type="OrthoDB" id="3631190at2"/>
<organism evidence="1 2">
    <name type="scientific">Amycolatopsis tolypomycina</name>
    <dbReference type="NCBI Taxonomy" id="208445"/>
    <lineage>
        <taxon>Bacteria</taxon>
        <taxon>Bacillati</taxon>
        <taxon>Actinomycetota</taxon>
        <taxon>Actinomycetes</taxon>
        <taxon>Pseudonocardiales</taxon>
        <taxon>Pseudonocardiaceae</taxon>
        <taxon>Amycolatopsis</taxon>
    </lineage>
</organism>
<dbReference type="InterPro" id="IPR006311">
    <property type="entry name" value="TAT_signal"/>
</dbReference>